<keyword evidence="3" id="KW-1185">Reference proteome</keyword>
<organism evidence="2 3">
    <name type="scientific">Artemia franciscana</name>
    <name type="common">Brine shrimp</name>
    <name type="synonym">Artemia sanfranciscana</name>
    <dbReference type="NCBI Taxonomy" id="6661"/>
    <lineage>
        <taxon>Eukaryota</taxon>
        <taxon>Metazoa</taxon>
        <taxon>Ecdysozoa</taxon>
        <taxon>Arthropoda</taxon>
        <taxon>Crustacea</taxon>
        <taxon>Branchiopoda</taxon>
        <taxon>Anostraca</taxon>
        <taxon>Artemiidae</taxon>
        <taxon>Artemia</taxon>
    </lineage>
</organism>
<evidence type="ECO:0000313" key="2">
    <source>
        <dbReference type="EMBL" id="KAK2723199.1"/>
    </source>
</evidence>
<proteinExistence type="predicted"/>
<protein>
    <submittedName>
        <fullName evidence="2">Uncharacterized protein</fullName>
    </submittedName>
</protein>
<evidence type="ECO:0000256" key="1">
    <source>
        <dbReference type="SAM" id="MobiDB-lite"/>
    </source>
</evidence>
<feature type="region of interest" description="Disordered" evidence="1">
    <location>
        <begin position="1"/>
        <end position="22"/>
    </location>
</feature>
<evidence type="ECO:0000313" key="3">
    <source>
        <dbReference type="Proteomes" id="UP001187531"/>
    </source>
</evidence>
<gene>
    <name evidence="2" type="ORF">QYM36_001765</name>
</gene>
<dbReference type="AlphaFoldDB" id="A0AA88I860"/>
<name>A0AA88I860_ARTSF</name>
<sequence>MKFPEERKLMTSRSGEPGATGKQPWVLYKLMGLKGQYLSEHNRAQKRDVTAIPDFNEDFKENECEENYVYAQSSLNNNELEIVEIGSQGVFSPLSDSELTNQGSSLLIPFLRGALAKASTKIGRNIVITNKPNKNQNSFPKYKVKECSDDKAFNP</sequence>
<accession>A0AA88I860</accession>
<dbReference type="EMBL" id="JAVRJZ010000004">
    <property type="protein sequence ID" value="KAK2723199.1"/>
    <property type="molecule type" value="Genomic_DNA"/>
</dbReference>
<reference evidence="2" key="1">
    <citation type="submission" date="2023-07" db="EMBL/GenBank/DDBJ databases">
        <title>Chromosome-level genome assembly of Artemia franciscana.</title>
        <authorList>
            <person name="Jo E."/>
        </authorList>
    </citation>
    <scope>NUCLEOTIDE SEQUENCE</scope>
    <source>
        <tissue evidence="2">Whole body</tissue>
    </source>
</reference>
<comment type="caution">
    <text evidence="2">The sequence shown here is derived from an EMBL/GenBank/DDBJ whole genome shotgun (WGS) entry which is preliminary data.</text>
</comment>
<dbReference type="Proteomes" id="UP001187531">
    <property type="component" value="Unassembled WGS sequence"/>
</dbReference>